<organism evidence="6 7">
    <name type="scientific">Gordonia cholesterolivorans</name>
    <dbReference type="NCBI Taxonomy" id="559625"/>
    <lineage>
        <taxon>Bacteria</taxon>
        <taxon>Bacillati</taxon>
        <taxon>Actinomycetota</taxon>
        <taxon>Actinomycetes</taxon>
        <taxon>Mycobacteriales</taxon>
        <taxon>Gordoniaceae</taxon>
        <taxon>Gordonia</taxon>
    </lineage>
</organism>
<dbReference type="PANTHER" id="PTHR14226:SF57">
    <property type="entry name" value="BLR7027 PROTEIN"/>
    <property type="match status" value="1"/>
</dbReference>
<dbReference type="RefSeq" id="WP_006897536.1">
    <property type="nucleotide sequence ID" value="NZ_BAAARB010000007.1"/>
</dbReference>
<feature type="short sequence motif" description="GXSXG" evidence="4">
    <location>
        <begin position="36"/>
        <end position="40"/>
    </location>
</feature>
<dbReference type="InterPro" id="IPR002641">
    <property type="entry name" value="PNPLA_dom"/>
</dbReference>
<evidence type="ECO:0000259" key="5">
    <source>
        <dbReference type="PROSITE" id="PS51635"/>
    </source>
</evidence>
<reference evidence="7" key="1">
    <citation type="journal article" date="2019" name="Int. J. Syst. Evol. Microbiol.">
        <title>The Global Catalogue of Microorganisms (GCM) 10K type strain sequencing project: providing services to taxonomists for standard genome sequencing and annotation.</title>
        <authorList>
            <consortium name="The Broad Institute Genomics Platform"/>
            <consortium name="The Broad Institute Genome Sequencing Center for Infectious Disease"/>
            <person name="Wu L."/>
            <person name="Ma J."/>
        </authorList>
    </citation>
    <scope>NUCLEOTIDE SEQUENCE [LARGE SCALE GENOMIC DNA]</scope>
    <source>
        <strain evidence="7">JCM 16227</strain>
    </source>
</reference>
<feature type="active site" description="Proton acceptor" evidence="4">
    <location>
        <position position="163"/>
    </location>
</feature>
<sequence>MTTGFVLSGGANLGAMQIGMLRALAEREVQPDFLVGTSVGALNAAYVAGRGFGPRVVDELGDIWRGLHTWQLFPPSPRHIVSGLLGHQPALFGDQGLRNLTDRYLDFEQMDDAAIRLTVVATDLLTGDEVNIDHGPVAEAVLASTAIPGLLPPVEWNGRLLIDGGVADNTAISQALSARADTVYVLPCGYPCALTEPPTGVAGTLIHTMTLLIHKRLIRDIREYTGDAELIVLPPPCPLDIGPMDFSRGDELIVRGYESAVDALRVDGGRRASPADHIDMHWH</sequence>
<dbReference type="SUPFAM" id="SSF52151">
    <property type="entry name" value="FabD/lysophospholipase-like"/>
    <property type="match status" value="1"/>
</dbReference>
<feature type="short sequence motif" description="DGA/G" evidence="4">
    <location>
        <begin position="163"/>
        <end position="165"/>
    </location>
</feature>
<keyword evidence="1 4" id="KW-0378">Hydrolase</keyword>
<dbReference type="InterPro" id="IPR016035">
    <property type="entry name" value="Acyl_Trfase/lysoPLipase"/>
</dbReference>
<dbReference type="Proteomes" id="UP001501170">
    <property type="component" value="Unassembled WGS sequence"/>
</dbReference>
<dbReference type="CDD" id="cd07209">
    <property type="entry name" value="Pat_hypo_Ecoli_Z1214_like"/>
    <property type="match status" value="1"/>
</dbReference>
<name>A0ABP5UES1_9ACTN</name>
<comment type="caution">
    <text evidence="4">Lacks conserved residue(s) required for the propagation of feature annotation.</text>
</comment>
<dbReference type="EMBL" id="BAAARB010000007">
    <property type="protein sequence ID" value="GAA2377922.1"/>
    <property type="molecule type" value="Genomic_DNA"/>
</dbReference>
<proteinExistence type="predicted"/>
<evidence type="ECO:0000313" key="7">
    <source>
        <dbReference type="Proteomes" id="UP001501170"/>
    </source>
</evidence>
<feature type="active site" description="Nucleophile" evidence="4">
    <location>
        <position position="38"/>
    </location>
</feature>
<evidence type="ECO:0000256" key="3">
    <source>
        <dbReference type="ARBA" id="ARBA00023098"/>
    </source>
</evidence>
<accession>A0ABP5UES1</accession>
<feature type="domain" description="PNPLA" evidence="5">
    <location>
        <begin position="5"/>
        <end position="176"/>
    </location>
</feature>
<dbReference type="PANTHER" id="PTHR14226">
    <property type="entry name" value="NEUROPATHY TARGET ESTERASE/SWISS CHEESE D.MELANOGASTER"/>
    <property type="match status" value="1"/>
</dbReference>
<evidence type="ECO:0000313" key="6">
    <source>
        <dbReference type="EMBL" id="GAA2377922.1"/>
    </source>
</evidence>
<evidence type="ECO:0000256" key="1">
    <source>
        <dbReference type="ARBA" id="ARBA00022801"/>
    </source>
</evidence>
<keyword evidence="2 4" id="KW-0442">Lipid degradation</keyword>
<dbReference type="Gene3D" id="3.40.1090.10">
    <property type="entry name" value="Cytosolic phospholipase A2 catalytic domain"/>
    <property type="match status" value="2"/>
</dbReference>
<dbReference type="Pfam" id="PF01734">
    <property type="entry name" value="Patatin"/>
    <property type="match status" value="1"/>
</dbReference>
<evidence type="ECO:0000256" key="2">
    <source>
        <dbReference type="ARBA" id="ARBA00022963"/>
    </source>
</evidence>
<evidence type="ECO:0000256" key="4">
    <source>
        <dbReference type="PROSITE-ProRule" id="PRU01161"/>
    </source>
</evidence>
<keyword evidence="7" id="KW-1185">Reference proteome</keyword>
<dbReference type="InterPro" id="IPR050301">
    <property type="entry name" value="NTE"/>
</dbReference>
<protein>
    <submittedName>
        <fullName evidence="6">Patatin-like phospholipase family protein</fullName>
    </submittedName>
</protein>
<dbReference type="PROSITE" id="PS51635">
    <property type="entry name" value="PNPLA"/>
    <property type="match status" value="1"/>
</dbReference>
<comment type="caution">
    <text evidence="6">The sequence shown here is derived from an EMBL/GenBank/DDBJ whole genome shotgun (WGS) entry which is preliminary data.</text>
</comment>
<gene>
    <name evidence="6" type="ORF">GCM10009855_16760</name>
</gene>
<keyword evidence="3 4" id="KW-0443">Lipid metabolism</keyword>